<feature type="region of interest" description="Disordered" evidence="1">
    <location>
        <begin position="98"/>
        <end position="235"/>
    </location>
</feature>
<dbReference type="RefSeq" id="WP_283484886.1">
    <property type="nucleotide sequence ID" value="NZ_CP125947.1"/>
</dbReference>
<name>A0ABY8SMY5_9BURK</name>
<feature type="region of interest" description="Disordered" evidence="1">
    <location>
        <begin position="23"/>
        <end position="64"/>
    </location>
</feature>
<feature type="compositionally biased region" description="Low complexity" evidence="1">
    <location>
        <begin position="106"/>
        <end position="151"/>
    </location>
</feature>
<accession>A0ABY8SMY5</accession>
<feature type="compositionally biased region" description="Basic and acidic residues" evidence="1">
    <location>
        <begin position="186"/>
        <end position="195"/>
    </location>
</feature>
<dbReference type="Proteomes" id="UP001240697">
    <property type="component" value="Chromosome"/>
</dbReference>
<evidence type="ECO:0000313" key="3">
    <source>
        <dbReference type="Proteomes" id="UP001240697"/>
    </source>
</evidence>
<protein>
    <submittedName>
        <fullName evidence="2">Uncharacterized protein</fullName>
    </submittedName>
</protein>
<reference evidence="2 3" key="1">
    <citation type="submission" date="2023-05" db="EMBL/GenBank/DDBJ databases">
        <authorList>
            <person name="Yin Y."/>
            <person name="Lu Z."/>
        </authorList>
    </citation>
    <scope>NUCLEOTIDE SEQUENCE [LARGE SCALE GENOMIC DNA]</scope>
    <source>
        <strain evidence="2 3">ZM22</strain>
    </source>
</reference>
<gene>
    <name evidence="2" type="ORF">QMY55_14430</name>
</gene>
<evidence type="ECO:0000256" key="1">
    <source>
        <dbReference type="SAM" id="MobiDB-lite"/>
    </source>
</evidence>
<proteinExistence type="predicted"/>
<keyword evidence="3" id="KW-1185">Reference proteome</keyword>
<sequence>MSKDKQAARPDALRGIYRDAVAQDRGPSAGSSAAILAHARQQAKVLGQKARESERPRVSTQPAANDRHWLRHALGGLAAVGLVGWLMLQHMAWWGGTEQGAEPAGDAALHHSSAPAAAPSSAEISAEPADAMADSSAAAVAPASSANRPAPASAPPAPNKAKARADAASQESAEGKAQLPPCPPDSETKHVKPDRSGQAAVAEAEEPVLCSPRKPPQAHETPAKGASQKRVPGEN</sequence>
<dbReference type="EMBL" id="CP125947">
    <property type="protein sequence ID" value="WHS63729.1"/>
    <property type="molecule type" value="Genomic_DNA"/>
</dbReference>
<evidence type="ECO:0000313" key="2">
    <source>
        <dbReference type="EMBL" id="WHS63729.1"/>
    </source>
</evidence>
<organism evidence="2 3">
    <name type="scientific">Comamonas resistens</name>
    <dbReference type="NCBI Taxonomy" id="3046670"/>
    <lineage>
        <taxon>Bacteria</taxon>
        <taxon>Pseudomonadati</taxon>
        <taxon>Pseudomonadota</taxon>
        <taxon>Betaproteobacteria</taxon>
        <taxon>Burkholderiales</taxon>
        <taxon>Comamonadaceae</taxon>
        <taxon>Comamonas</taxon>
    </lineage>
</organism>